<reference evidence="5" key="1">
    <citation type="journal article" date="2018" name="DNA Res.">
        <title>Multiple hybrid de novo genome assembly of finger millet, an orphan allotetraploid crop.</title>
        <authorList>
            <person name="Hatakeyama M."/>
            <person name="Aluri S."/>
            <person name="Balachadran M.T."/>
            <person name="Sivarajan S.R."/>
            <person name="Patrignani A."/>
            <person name="Gruter S."/>
            <person name="Poveda L."/>
            <person name="Shimizu-Inatsugi R."/>
            <person name="Baeten J."/>
            <person name="Francoijs K.J."/>
            <person name="Nataraja K.N."/>
            <person name="Reddy Y.A.N."/>
            <person name="Phadnis S."/>
            <person name="Ravikumar R.L."/>
            <person name="Schlapbach R."/>
            <person name="Sreeman S.M."/>
            <person name="Shimizu K.K."/>
        </authorList>
    </citation>
    <scope>NUCLEOTIDE SEQUENCE</scope>
</reference>
<dbReference type="EMBL" id="BQKI01000098">
    <property type="protein sequence ID" value="GJN39511.1"/>
    <property type="molecule type" value="Genomic_DNA"/>
</dbReference>
<dbReference type="Gene3D" id="3.80.10.10">
    <property type="entry name" value="Ribonuclease Inhibitor"/>
    <property type="match status" value="1"/>
</dbReference>
<evidence type="ECO:0000313" key="5">
    <source>
        <dbReference type="EMBL" id="GJN39511.1"/>
    </source>
</evidence>
<dbReference type="Proteomes" id="UP001054889">
    <property type="component" value="Unassembled WGS sequence"/>
</dbReference>
<dbReference type="InterPro" id="IPR058922">
    <property type="entry name" value="WHD_DRP"/>
</dbReference>
<dbReference type="SUPFAM" id="SSF52058">
    <property type="entry name" value="L domain-like"/>
    <property type="match status" value="1"/>
</dbReference>
<comment type="caution">
    <text evidence="5">The sequence shown here is derived from an EMBL/GenBank/DDBJ whole genome shotgun (WGS) entry which is preliminary data.</text>
</comment>
<dbReference type="GO" id="GO:0098542">
    <property type="term" value="P:defense response to other organism"/>
    <property type="evidence" value="ECO:0007669"/>
    <property type="project" value="TreeGrafter"/>
</dbReference>
<reference evidence="5" key="2">
    <citation type="submission" date="2021-12" db="EMBL/GenBank/DDBJ databases">
        <title>Resequencing data analysis of finger millet.</title>
        <authorList>
            <person name="Hatakeyama M."/>
            <person name="Aluri S."/>
            <person name="Balachadran M.T."/>
            <person name="Sivarajan S.R."/>
            <person name="Poveda L."/>
            <person name="Shimizu-Inatsugi R."/>
            <person name="Schlapbach R."/>
            <person name="Sreeman S.M."/>
            <person name="Shimizu K.K."/>
        </authorList>
    </citation>
    <scope>NUCLEOTIDE SEQUENCE</scope>
</reference>
<gene>
    <name evidence="5" type="primary">gb28634</name>
    <name evidence="5" type="ORF">PR202_gb28634</name>
</gene>
<accession>A0AAV5FZB5</accession>
<protein>
    <submittedName>
        <fullName evidence="5">Uncharacterized protein</fullName>
    </submittedName>
</protein>
<dbReference type="Gene3D" id="1.10.10.10">
    <property type="entry name" value="Winged helix-like DNA-binding domain superfamily/Winged helix DNA-binding domain"/>
    <property type="match status" value="1"/>
</dbReference>
<organism evidence="5 6">
    <name type="scientific">Eleusine coracana subsp. coracana</name>
    <dbReference type="NCBI Taxonomy" id="191504"/>
    <lineage>
        <taxon>Eukaryota</taxon>
        <taxon>Viridiplantae</taxon>
        <taxon>Streptophyta</taxon>
        <taxon>Embryophyta</taxon>
        <taxon>Tracheophyta</taxon>
        <taxon>Spermatophyta</taxon>
        <taxon>Magnoliopsida</taxon>
        <taxon>Liliopsida</taxon>
        <taxon>Poales</taxon>
        <taxon>Poaceae</taxon>
        <taxon>PACMAD clade</taxon>
        <taxon>Chloridoideae</taxon>
        <taxon>Cynodonteae</taxon>
        <taxon>Eleusininae</taxon>
        <taxon>Eleusine</taxon>
    </lineage>
</organism>
<name>A0AAV5FZB5_ELECO</name>
<dbReference type="AlphaFoldDB" id="A0AAV5FZB5"/>
<evidence type="ECO:0000256" key="1">
    <source>
        <dbReference type="ARBA" id="ARBA00022737"/>
    </source>
</evidence>
<keyword evidence="6" id="KW-1185">Reference proteome</keyword>
<dbReference type="Pfam" id="PF23559">
    <property type="entry name" value="WHD_DRP"/>
    <property type="match status" value="1"/>
</dbReference>
<evidence type="ECO:0000256" key="2">
    <source>
        <dbReference type="ARBA" id="ARBA00022821"/>
    </source>
</evidence>
<dbReference type="InterPro" id="IPR044974">
    <property type="entry name" value="Disease_R_plants"/>
</dbReference>
<sequence>MKRRRLIRHWITAGFIMEKVSKTLEEVAEGYLNELVNRSLLQVVERNAQGRVKRCRMHDIIRHLVLKKAENEGFGKIYYGSASFSIATTRRLSIIQSTNIAPLNQSSAKQLRAIHAFVSSINIDLLRPILTASILLSTLDLQGTQIKMLPDVVFSLFNLRYLGLRYSKIEVLPEAIGRLVNLEVLDAYRTGLLSLPKGVIKLRKIRYLYATALVQIYMIDRGIEVPRGVRYLTGLHALQTVKARSETLCDVAALCELRTFAVSEVKTEHFLSLCNAIMNMNHLVHLSIAASDENEVLPLQALRLPATLSKFELEGQLEKNHMPRILSSWSHLISLTRLSLAFSKLDEESFSSLMVLHGLGSLHLYKAYDGKKLYFPAQSFPRLRLLAMWGSPQLNQVEIVEGALTNLVELCFSKCPELKRLPHGIEYLSALEELYFEDTAEELIEQLIRQKCDADECHEELTEINHIRKVVVVLTEKNIWERIR</sequence>
<dbReference type="PANTHER" id="PTHR23155">
    <property type="entry name" value="DISEASE RESISTANCE PROTEIN RP"/>
    <property type="match status" value="1"/>
</dbReference>
<evidence type="ECO:0000259" key="3">
    <source>
        <dbReference type="Pfam" id="PF23559"/>
    </source>
</evidence>
<proteinExistence type="predicted"/>
<dbReference type="InterPro" id="IPR036388">
    <property type="entry name" value="WH-like_DNA-bd_sf"/>
</dbReference>
<dbReference type="InterPro" id="IPR032675">
    <property type="entry name" value="LRR_dom_sf"/>
</dbReference>
<dbReference type="PANTHER" id="PTHR23155:SF931">
    <property type="entry name" value="OS01G0547000 PROTEIN"/>
    <property type="match status" value="1"/>
</dbReference>
<dbReference type="Pfam" id="PF23598">
    <property type="entry name" value="LRR_14"/>
    <property type="match status" value="1"/>
</dbReference>
<keyword evidence="1" id="KW-0677">Repeat</keyword>
<dbReference type="InterPro" id="IPR055414">
    <property type="entry name" value="LRR_R13L4/SHOC2-like"/>
</dbReference>
<evidence type="ECO:0000313" key="6">
    <source>
        <dbReference type="Proteomes" id="UP001054889"/>
    </source>
</evidence>
<evidence type="ECO:0000259" key="4">
    <source>
        <dbReference type="Pfam" id="PF23598"/>
    </source>
</evidence>
<keyword evidence="2" id="KW-0611">Plant defense</keyword>
<feature type="domain" description="Disease resistance R13L4/SHOC-2-like LRR" evidence="4">
    <location>
        <begin position="110"/>
        <end position="437"/>
    </location>
</feature>
<feature type="domain" description="Disease resistance protein winged helix" evidence="3">
    <location>
        <begin position="2"/>
        <end position="65"/>
    </location>
</feature>